<dbReference type="Pfam" id="PF11731">
    <property type="entry name" value="Cdd1"/>
    <property type="match status" value="1"/>
</dbReference>
<dbReference type="InterPro" id="IPR021725">
    <property type="entry name" value="Cdd1"/>
</dbReference>
<organism evidence="1 2">
    <name type="scientific">Desulfarculus baarsii (strain ATCC 33931 / DSM 2075 / LMG 7858 / VKM B-1802 / 2st14)</name>
    <dbReference type="NCBI Taxonomy" id="644282"/>
    <lineage>
        <taxon>Bacteria</taxon>
        <taxon>Pseudomonadati</taxon>
        <taxon>Thermodesulfobacteriota</taxon>
        <taxon>Desulfarculia</taxon>
        <taxon>Desulfarculales</taxon>
        <taxon>Desulfarculaceae</taxon>
        <taxon>Desulfarculus</taxon>
    </lineage>
</organism>
<dbReference type="Proteomes" id="UP000009047">
    <property type="component" value="Chromosome"/>
</dbReference>
<accession>E1QF89</accession>
<dbReference type="Gene3D" id="1.10.150.20">
    <property type="entry name" value="5' to 3' exonuclease, C-terminal subdomain"/>
    <property type="match status" value="1"/>
</dbReference>
<dbReference type="HOGENOM" id="CLU_160712_1_0_7"/>
<name>E1QF89_DESB2</name>
<dbReference type="KEGG" id="dbr:Deba_0855"/>
<dbReference type="EMBL" id="CP002085">
    <property type="protein sequence ID" value="ADK84225.1"/>
    <property type="molecule type" value="Genomic_DNA"/>
</dbReference>
<dbReference type="STRING" id="644282.Deba_0855"/>
<dbReference type="OrthoDB" id="7173324at2"/>
<gene>
    <name evidence="1" type="ordered locus">Deba_0855</name>
</gene>
<dbReference type="RefSeq" id="WP_013257679.1">
    <property type="nucleotide sequence ID" value="NC_014365.1"/>
</dbReference>
<evidence type="ECO:0000313" key="2">
    <source>
        <dbReference type="Proteomes" id="UP000009047"/>
    </source>
</evidence>
<evidence type="ECO:0008006" key="3">
    <source>
        <dbReference type="Google" id="ProtNLM"/>
    </source>
</evidence>
<keyword evidence="2" id="KW-1185">Reference proteome</keyword>
<dbReference type="eggNOG" id="COG0389">
    <property type="taxonomic scope" value="Bacteria"/>
</dbReference>
<sequence>MAIGTERGAADDLRRIPGVGPAMAGDLRALGFGRVVELRGHDPTALYERLRVLAGGRLDRCVLYVLRCVIYFASVENPRGDLLKWWNWQDKARSSWRPHAPWPGDDES</sequence>
<proteinExistence type="predicted"/>
<protein>
    <recommendedName>
        <fullName evidence="3">Pathogenicity locus</fullName>
    </recommendedName>
</protein>
<reference evidence="1 2" key="1">
    <citation type="journal article" date="2010" name="Stand. Genomic Sci.">
        <title>Complete genome sequence of Desulfarculus baarsii type strain (2st14).</title>
        <authorList>
            <person name="Sun H."/>
            <person name="Spring S."/>
            <person name="Lapidus A."/>
            <person name="Davenport K."/>
            <person name="Del Rio T.G."/>
            <person name="Tice H."/>
            <person name="Nolan M."/>
            <person name="Copeland A."/>
            <person name="Cheng J.F."/>
            <person name="Lucas S."/>
            <person name="Tapia R."/>
            <person name="Goodwin L."/>
            <person name="Pitluck S."/>
            <person name="Ivanova N."/>
            <person name="Pagani I."/>
            <person name="Mavromatis K."/>
            <person name="Ovchinnikova G."/>
            <person name="Pati A."/>
            <person name="Chen A."/>
            <person name="Palaniappan K."/>
            <person name="Hauser L."/>
            <person name="Chang Y.J."/>
            <person name="Jeffries C.D."/>
            <person name="Detter J.C."/>
            <person name="Han C."/>
            <person name="Rohde M."/>
            <person name="Brambilla E."/>
            <person name="Goker M."/>
            <person name="Woyke T."/>
            <person name="Bristow J."/>
            <person name="Eisen J.A."/>
            <person name="Markowitz V."/>
            <person name="Hugenholtz P."/>
            <person name="Kyrpides N.C."/>
            <person name="Klenk H.P."/>
            <person name="Land M."/>
        </authorList>
    </citation>
    <scope>NUCLEOTIDE SEQUENCE [LARGE SCALE GENOMIC DNA]</scope>
    <source>
        <strain evidence="2">ATCC 33931 / DSM 2075 / LMG 7858 / VKM B-1802 / 2st14</strain>
    </source>
</reference>
<evidence type="ECO:0000313" key="1">
    <source>
        <dbReference type="EMBL" id="ADK84225.1"/>
    </source>
</evidence>
<dbReference type="AlphaFoldDB" id="E1QF89"/>